<feature type="domain" description="Mos1 transposase HTH" evidence="1">
    <location>
        <begin position="40"/>
        <end position="87"/>
    </location>
</feature>
<dbReference type="PANTHER" id="PTHR46060">
    <property type="entry name" value="MARINER MOS1 TRANSPOSASE-LIKE PROTEIN"/>
    <property type="match status" value="1"/>
</dbReference>
<dbReference type="InterPro" id="IPR041426">
    <property type="entry name" value="Mos1_HTH"/>
</dbReference>
<dbReference type="Gene3D" id="1.10.10.1450">
    <property type="match status" value="1"/>
</dbReference>
<gene>
    <name evidence="2" type="ORF">PYW07_008134</name>
</gene>
<dbReference type="Pfam" id="PF17906">
    <property type="entry name" value="HTH_48"/>
    <property type="match status" value="1"/>
</dbReference>
<comment type="caution">
    <text evidence="2">The sequence shown here is derived from an EMBL/GenBank/DDBJ whole genome shotgun (WGS) entry which is preliminary data.</text>
</comment>
<dbReference type="AlphaFoldDB" id="A0AAD7YS91"/>
<organism evidence="2 3">
    <name type="scientific">Mythimna separata</name>
    <name type="common">Oriental armyworm</name>
    <name type="synonym">Pseudaletia separata</name>
    <dbReference type="NCBI Taxonomy" id="271217"/>
    <lineage>
        <taxon>Eukaryota</taxon>
        <taxon>Metazoa</taxon>
        <taxon>Ecdysozoa</taxon>
        <taxon>Arthropoda</taxon>
        <taxon>Hexapoda</taxon>
        <taxon>Insecta</taxon>
        <taxon>Pterygota</taxon>
        <taxon>Neoptera</taxon>
        <taxon>Endopterygota</taxon>
        <taxon>Lepidoptera</taxon>
        <taxon>Glossata</taxon>
        <taxon>Ditrysia</taxon>
        <taxon>Noctuoidea</taxon>
        <taxon>Noctuidae</taxon>
        <taxon>Noctuinae</taxon>
        <taxon>Hadenini</taxon>
        <taxon>Mythimna</taxon>
    </lineage>
</organism>
<dbReference type="EMBL" id="JARGEI010000011">
    <property type="protein sequence ID" value="KAJ8724154.1"/>
    <property type="molecule type" value="Genomic_DNA"/>
</dbReference>
<accession>A0AAD7YS91</accession>
<proteinExistence type="predicted"/>
<protein>
    <recommendedName>
        <fullName evidence="1">Mos1 transposase HTH domain-containing protein</fullName>
    </recommendedName>
</protein>
<name>A0AAD7YS91_MYTSE</name>
<dbReference type="InterPro" id="IPR052709">
    <property type="entry name" value="Transposase-MT_Hybrid"/>
</dbReference>
<sequence>MTLFEDINTKFYLIATISRYSRYHCENTTMMTDSTMMKKIEHRAVIKFLTKQGKTQKIIHEEMVAVYQDSAPSLSTIQKWSSEFKRGRESIEDDPRAGGSICAATEENVKLVEKLVLEDARVRVKTLAEMTKLSVGTIHTILHERLNLSKVSARWVPRMLTALQ</sequence>
<dbReference type="PANTHER" id="PTHR46060:SF1">
    <property type="entry name" value="MARINER MOS1 TRANSPOSASE-LIKE PROTEIN"/>
    <property type="match status" value="1"/>
</dbReference>
<dbReference type="Proteomes" id="UP001231518">
    <property type="component" value="Chromosome 20"/>
</dbReference>
<evidence type="ECO:0000259" key="1">
    <source>
        <dbReference type="Pfam" id="PF17906"/>
    </source>
</evidence>
<evidence type="ECO:0000313" key="3">
    <source>
        <dbReference type="Proteomes" id="UP001231518"/>
    </source>
</evidence>
<reference evidence="2" key="1">
    <citation type="submission" date="2023-03" db="EMBL/GenBank/DDBJ databases">
        <title>Chromosome-level genomes of two armyworms, Mythimna separata and Mythimna loreyi, provide insights into the biosynthesis and reception of sex pheromones.</title>
        <authorList>
            <person name="Zhao H."/>
        </authorList>
    </citation>
    <scope>NUCLEOTIDE SEQUENCE</scope>
    <source>
        <strain evidence="2">BeijingLab</strain>
        <tissue evidence="2">Pupa</tissue>
    </source>
</reference>
<evidence type="ECO:0000313" key="2">
    <source>
        <dbReference type="EMBL" id="KAJ8724154.1"/>
    </source>
</evidence>
<keyword evidence="3" id="KW-1185">Reference proteome</keyword>